<keyword evidence="5" id="KW-0808">Transferase</keyword>
<evidence type="ECO:0000256" key="6">
    <source>
        <dbReference type="ARBA" id="ARBA00022824"/>
    </source>
</evidence>
<keyword evidence="7" id="KW-0012">Acyltransferase</keyword>
<name>A0A1U8B3P8_NELNU</name>
<evidence type="ECO:0000313" key="15">
    <source>
        <dbReference type="RefSeq" id="XP_010270333.1"/>
    </source>
</evidence>
<dbReference type="eggNOG" id="ENOG502QTZ2">
    <property type="taxonomic scope" value="Eukaryota"/>
</dbReference>
<evidence type="ECO:0000313" key="14">
    <source>
        <dbReference type="Proteomes" id="UP000189703"/>
    </source>
</evidence>
<dbReference type="Pfam" id="PF03007">
    <property type="entry name" value="WS_DGAT_cat"/>
    <property type="match status" value="1"/>
</dbReference>
<dbReference type="KEGG" id="nnu:104606698"/>
<evidence type="ECO:0000256" key="10">
    <source>
        <dbReference type="ARBA" id="ARBA00048109"/>
    </source>
</evidence>
<dbReference type="PANTHER" id="PTHR31650">
    <property type="entry name" value="O-ACYLTRANSFERASE (WSD1-LIKE) FAMILY PROTEIN"/>
    <property type="match status" value="1"/>
</dbReference>
<evidence type="ECO:0000259" key="13">
    <source>
        <dbReference type="Pfam" id="PF06974"/>
    </source>
</evidence>
<evidence type="ECO:0000256" key="8">
    <source>
        <dbReference type="ARBA" id="ARBA00024360"/>
    </source>
</evidence>
<comment type="subcellular location">
    <subcellularLocation>
        <location evidence="1">Cell membrane</location>
        <topology evidence="1">Single-pass membrane protein</topology>
    </subcellularLocation>
    <subcellularLocation>
        <location evidence="2">Endoplasmic reticulum membrane</location>
    </subcellularLocation>
</comment>
<dbReference type="GO" id="GO:0047196">
    <property type="term" value="F:long-chain-alcohol O-fatty-acyltransferase activity"/>
    <property type="evidence" value="ECO:0007669"/>
    <property type="project" value="UniProtKB-EC"/>
</dbReference>
<dbReference type="GO" id="GO:0019432">
    <property type="term" value="P:triglyceride biosynthetic process"/>
    <property type="evidence" value="ECO:0000318"/>
    <property type="project" value="GO_Central"/>
</dbReference>
<dbReference type="PANTHER" id="PTHR31650:SF41">
    <property type="entry name" value="O-ACYLTRANSFERASE WSD1-LIKE ISOFORM X1"/>
    <property type="match status" value="1"/>
</dbReference>
<dbReference type="Gene3D" id="3.30.559.10">
    <property type="entry name" value="Chloramphenicol acetyltransferase-like domain"/>
    <property type="match status" value="1"/>
</dbReference>
<keyword evidence="6" id="KW-0256">Endoplasmic reticulum</keyword>
<dbReference type="OrthoDB" id="619536at2759"/>
<evidence type="ECO:0000256" key="2">
    <source>
        <dbReference type="ARBA" id="ARBA00004586"/>
    </source>
</evidence>
<feature type="region of interest" description="Disordered" evidence="11">
    <location>
        <begin position="167"/>
        <end position="191"/>
    </location>
</feature>
<evidence type="ECO:0000256" key="3">
    <source>
        <dbReference type="ARBA" id="ARBA00004771"/>
    </source>
</evidence>
<comment type="pathway">
    <text evidence="3">Glycerolipid metabolism; triacylglycerol biosynthesis.</text>
</comment>
<evidence type="ECO:0000259" key="12">
    <source>
        <dbReference type="Pfam" id="PF03007"/>
    </source>
</evidence>
<dbReference type="GO" id="GO:0005789">
    <property type="term" value="C:endoplasmic reticulum membrane"/>
    <property type="evidence" value="ECO:0007669"/>
    <property type="project" value="UniProtKB-SubCell"/>
</dbReference>
<dbReference type="GO" id="GO:0008374">
    <property type="term" value="F:O-acyltransferase activity"/>
    <property type="evidence" value="ECO:0000318"/>
    <property type="project" value="GO_Central"/>
</dbReference>
<dbReference type="InParanoid" id="A0A1U8B3P8"/>
<dbReference type="AlphaFoldDB" id="A0A1U8B3P8"/>
<feature type="domain" description="O-acyltransferase WSD1-like N-terminal" evidence="12">
    <location>
        <begin position="112"/>
        <end position="268"/>
    </location>
</feature>
<gene>
    <name evidence="15" type="primary">LOC104606698</name>
</gene>
<dbReference type="Proteomes" id="UP000189703">
    <property type="component" value="Unplaced"/>
</dbReference>
<sequence length="479" mass="53823">MMEREEDEPVSPAGRFFLRPEMDQVINCALGLKNSLDVNYLKEHVKSSIMIQHPRFCSLLVRDNQGREHWRRTEVEIDRHVLVPELGGEFDAEGSPEDDEEIVNRYLADLAVSSPLGTDKPLWEFHLLRAQKCCVLRIHHALGDGISLMSLFLSCCRRADRPDEVPSISITASSSNSNSSKAKENKLSRSSRGGCGRLLWKGVLVVWFTIVFVVKFILRSLWVKDEKSAITGGAGVELWPRKLATAKFKLDDMKAVKKAVANATINDVLFGVISFGLTRYLQMQSPKKQREGLQLTGLAMVNLRQESGLQDLSNMMKNNNSRSRWGNQFGFLLLPVYYHENVDDPLQYVKRAKAMLDTKKQSFEAHCSYAIGKLAMWVLGPKVATMLNYRILCNTSFTISNIVGPQEEIMVSGIPVTYFRVNSTGLPHALTMHMVSFAGRAEMQILVAKEIIPDPRVLAKCFQDALLELKDAAATSMKD</sequence>
<dbReference type="Pfam" id="PF06974">
    <property type="entry name" value="WS_DGAT_C"/>
    <property type="match status" value="1"/>
</dbReference>
<dbReference type="GO" id="GO:0004144">
    <property type="term" value="F:diacylglycerol O-acyltransferase activity"/>
    <property type="evidence" value="ECO:0007669"/>
    <property type="project" value="UniProtKB-EC"/>
</dbReference>
<comment type="pathway">
    <text evidence="4">Lipid metabolism.</text>
</comment>
<comment type="catalytic activity">
    <reaction evidence="9">
        <text>a long chain fatty alcohol + a fatty acyl-CoA = a long-chain alcohol wax ester + CoA</text>
        <dbReference type="Rhea" id="RHEA:38443"/>
        <dbReference type="ChEBI" id="CHEBI:17135"/>
        <dbReference type="ChEBI" id="CHEBI:57287"/>
        <dbReference type="ChEBI" id="CHEBI:77636"/>
        <dbReference type="ChEBI" id="CHEBI:235323"/>
        <dbReference type="EC" id="2.3.1.75"/>
    </reaction>
</comment>
<dbReference type="SUPFAM" id="SSF52777">
    <property type="entry name" value="CoA-dependent acyltransferases"/>
    <property type="match status" value="1"/>
</dbReference>
<dbReference type="GO" id="GO:0005886">
    <property type="term" value="C:plasma membrane"/>
    <property type="evidence" value="ECO:0000318"/>
    <property type="project" value="GO_Central"/>
</dbReference>
<feature type="domain" description="O-acyltransferase WSD1 C-terminal" evidence="13">
    <location>
        <begin position="325"/>
        <end position="470"/>
    </location>
</feature>
<evidence type="ECO:0000256" key="11">
    <source>
        <dbReference type="SAM" id="MobiDB-lite"/>
    </source>
</evidence>
<dbReference type="RefSeq" id="XP_010270333.1">
    <property type="nucleotide sequence ID" value="XM_010272031.2"/>
</dbReference>
<evidence type="ECO:0000256" key="7">
    <source>
        <dbReference type="ARBA" id="ARBA00023315"/>
    </source>
</evidence>
<dbReference type="InterPro" id="IPR045034">
    <property type="entry name" value="O-acyltransferase_WSD1-like"/>
</dbReference>
<dbReference type="InterPro" id="IPR023213">
    <property type="entry name" value="CAT-like_dom_sf"/>
</dbReference>
<dbReference type="GeneID" id="104606698"/>
<evidence type="ECO:0000256" key="5">
    <source>
        <dbReference type="ARBA" id="ARBA00022679"/>
    </source>
</evidence>
<dbReference type="InterPro" id="IPR004255">
    <property type="entry name" value="O-acyltransferase_WSD1_N"/>
</dbReference>
<evidence type="ECO:0000256" key="1">
    <source>
        <dbReference type="ARBA" id="ARBA00004162"/>
    </source>
</evidence>
<dbReference type="UniPathway" id="UPA00282"/>
<evidence type="ECO:0000256" key="4">
    <source>
        <dbReference type="ARBA" id="ARBA00005189"/>
    </source>
</evidence>
<dbReference type="OMA" id="NSGARWG"/>
<keyword evidence="14" id="KW-1185">Reference proteome</keyword>
<feature type="compositionally biased region" description="Low complexity" evidence="11">
    <location>
        <begin position="167"/>
        <end position="180"/>
    </location>
</feature>
<dbReference type="InterPro" id="IPR009721">
    <property type="entry name" value="O-acyltransferase_WSD1_C"/>
</dbReference>
<comment type="catalytic activity">
    <reaction evidence="10">
        <text>an acyl-CoA + a 1,2-diacyl-sn-glycerol = a triacyl-sn-glycerol + CoA</text>
        <dbReference type="Rhea" id="RHEA:10868"/>
        <dbReference type="ChEBI" id="CHEBI:17815"/>
        <dbReference type="ChEBI" id="CHEBI:57287"/>
        <dbReference type="ChEBI" id="CHEBI:58342"/>
        <dbReference type="ChEBI" id="CHEBI:64615"/>
        <dbReference type="EC" id="2.3.1.20"/>
    </reaction>
</comment>
<reference evidence="15" key="1">
    <citation type="submission" date="2025-08" db="UniProtKB">
        <authorList>
            <consortium name="RefSeq"/>
        </authorList>
    </citation>
    <scope>IDENTIFICATION</scope>
</reference>
<organism evidence="14 15">
    <name type="scientific">Nelumbo nucifera</name>
    <name type="common">Sacred lotus</name>
    <dbReference type="NCBI Taxonomy" id="4432"/>
    <lineage>
        <taxon>Eukaryota</taxon>
        <taxon>Viridiplantae</taxon>
        <taxon>Streptophyta</taxon>
        <taxon>Embryophyta</taxon>
        <taxon>Tracheophyta</taxon>
        <taxon>Spermatophyta</taxon>
        <taxon>Magnoliopsida</taxon>
        <taxon>Proteales</taxon>
        <taxon>Nelumbonaceae</taxon>
        <taxon>Nelumbo</taxon>
    </lineage>
</organism>
<accession>A0A1U8B3P8</accession>
<protein>
    <submittedName>
        <fullName evidence="15">O-acyltransferase WSD1-like isoform X1</fullName>
    </submittedName>
</protein>
<evidence type="ECO:0000256" key="9">
    <source>
        <dbReference type="ARBA" id="ARBA00047604"/>
    </source>
</evidence>
<comment type="similarity">
    <text evidence="8">In the N-terminal section; belongs to the long-chain O-acyltransferase family.</text>
</comment>
<proteinExistence type="inferred from homology"/>